<dbReference type="InterPro" id="IPR025836">
    <property type="entry name" value="Zn_knuckle_CX2CX4HX4C"/>
</dbReference>
<dbReference type="Proteomes" id="UP000323000">
    <property type="component" value="Chromosome 2"/>
</dbReference>
<dbReference type="PANTHER" id="PTHR31286">
    <property type="entry name" value="GLYCINE-RICH CELL WALL STRUCTURAL PROTEIN 1.8-LIKE"/>
    <property type="match status" value="1"/>
</dbReference>
<comment type="caution">
    <text evidence="3">The sequence shown here is derived from an EMBL/GenBank/DDBJ whole genome shotgun (WGS) entry which is preliminary data.</text>
</comment>
<dbReference type="Pfam" id="PF14111">
    <property type="entry name" value="DUF4283"/>
    <property type="match status" value="1"/>
</dbReference>
<name>A0A5C7IQL0_9ROSI</name>
<dbReference type="PROSITE" id="PS50158">
    <property type="entry name" value="ZF_CCHC"/>
    <property type="match status" value="1"/>
</dbReference>
<dbReference type="InterPro" id="IPR025558">
    <property type="entry name" value="DUF4283"/>
</dbReference>
<evidence type="ECO:0000313" key="4">
    <source>
        <dbReference type="Proteomes" id="UP000323000"/>
    </source>
</evidence>
<keyword evidence="1" id="KW-0863">Zinc-finger</keyword>
<organism evidence="3 4">
    <name type="scientific">Acer yangbiense</name>
    <dbReference type="NCBI Taxonomy" id="1000413"/>
    <lineage>
        <taxon>Eukaryota</taxon>
        <taxon>Viridiplantae</taxon>
        <taxon>Streptophyta</taxon>
        <taxon>Embryophyta</taxon>
        <taxon>Tracheophyta</taxon>
        <taxon>Spermatophyta</taxon>
        <taxon>Magnoliopsida</taxon>
        <taxon>eudicotyledons</taxon>
        <taxon>Gunneridae</taxon>
        <taxon>Pentapetalae</taxon>
        <taxon>rosids</taxon>
        <taxon>malvids</taxon>
        <taxon>Sapindales</taxon>
        <taxon>Sapindaceae</taxon>
        <taxon>Hippocastanoideae</taxon>
        <taxon>Acereae</taxon>
        <taxon>Acer</taxon>
    </lineage>
</organism>
<feature type="domain" description="CCHC-type" evidence="2">
    <location>
        <begin position="210"/>
        <end position="223"/>
    </location>
</feature>
<protein>
    <recommendedName>
        <fullName evidence="2">CCHC-type domain-containing protein</fullName>
    </recommendedName>
</protein>
<dbReference type="EMBL" id="VAHF01000002">
    <property type="protein sequence ID" value="TXG71339.1"/>
    <property type="molecule type" value="Genomic_DNA"/>
</dbReference>
<dbReference type="OrthoDB" id="2219495at2759"/>
<dbReference type="InterPro" id="IPR040256">
    <property type="entry name" value="At4g02000-like"/>
</dbReference>
<dbReference type="PANTHER" id="PTHR31286:SF167">
    <property type="entry name" value="OS09G0268800 PROTEIN"/>
    <property type="match status" value="1"/>
</dbReference>
<dbReference type="GO" id="GO:0003676">
    <property type="term" value="F:nucleic acid binding"/>
    <property type="evidence" value="ECO:0007669"/>
    <property type="project" value="InterPro"/>
</dbReference>
<dbReference type="GO" id="GO:0008270">
    <property type="term" value="F:zinc ion binding"/>
    <property type="evidence" value="ECO:0007669"/>
    <property type="project" value="UniProtKB-KW"/>
</dbReference>
<evidence type="ECO:0000313" key="3">
    <source>
        <dbReference type="EMBL" id="TXG71339.1"/>
    </source>
</evidence>
<proteinExistence type="predicted"/>
<keyword evidence="1" id="KW-0862">Zinc</keyword>
<dbReference type="InterPro" id="IPR001878">
    <property type="entry name" value="Znf_CCHC"/>
</dbReference>
<reference evidence="4" key="1">
    <citation type="journal article" date="2019" name="Gigascience">
        <title>De novo genome assembly of the endangered Acer yangbiense, a plant species with extremely small populations endemic to Yunnan Province, China.</title>
        <authorList>
            <person name="Yang J."/>
            <person name="Wariss H.M."/>
            <person name="Tao L."/>
            <person name="Zhang R."/>
            <person name="Yun Q."/>
            <person name="Hollingsworth P."/>
            <person name="Dao Z."/>
            <person name="Luo G."/>
            <person name="Guo H."/>
            <person name="Ma Y."/>
            <person name="Sun W."/>
        </authorList>
    </citation>
    <scope>NUCLEOTIDE SEQUENCE [LARGE SCALE GENOMIC DNA]</scope>
    <source>
        <strain evidence="4">cv. Malutang</strain>
    </source>
</reference>
<dbReference type="AlphaFoldDB" id="A0A5C7IQL0"/>
<keyword evidence="4" id="KW-1185">Reference proteome</keyword>
<sequence>MNVDAIASLCEALSLKEKEGPLKPLQIDLKDDGEKQLALRLVGKVLSSKMINRAAFIAIMPKIWRTMAEVEIEVIDGNMFSFTFKNEHDRFQVLQGGRWSFNKSILVLSAPRGMGVVHEMSFSEVTFWVQIHNVPLLCMTKDIGVFLGSMIEKVQEIDSGPSGDCVGKYIRVRVVINVNQPLRRLLRVDVLRDGQESTMLLRYERLSEHCFRCGRLGHVVRDCLEKAMSEGTEDYNLMYRAWLKASSPLKNHLVRQHYEGVRDGGDNVAHGGSVRKEGISRGDVALSPVTGGESSMAVGGQLVGQLVTETVGQTVTETGEQLTEIGGLKKGNNENCANVVLGKKGKLVRKKLESLFVVDGLGLLNNDTVPVTYTTSQCLDSAIVGNGPIIRCGPPVSHGPSLVRDVNKVGCGASTSALGANCDNGLMEMELGLGSTKQPLRSSCDPTLSTDYVTQPVNLDGPKQGKWKRRAWAGSCVDSNMGADTLLGKHPLVGGSISAEKKLKSDDVGGVPHGKFLLGFVLDVFILKSVGQGMTNVLLSFAIRGVAELIWLV</sequence>
<accession>A0A5C7IQL0</accession>
<evidence type="ECO:0000259" key="2">
    <source>
        <dbReference type="PROSITE" id="PS50158"/>
    </source>
</evidence>
<evidence type="ECO:0000256" key="1">
    <source>
        <dbReference type="PROSITE-ProRule" id="PRU00047"/>
    </source>
</evidence>
<dbReference type="Pfam" id="PF14392">
    <property type="entry name" value="zf-CCHC_4"/>
    <property type="match status" value="1"/>
</dbReference>
<gene>
    <name evidence="3" type="ORF">EZV62_006274</name>
</gene>
<keyword evidence="1" id="KW-0479">Metal-binding</keyword>